<keyword evidence="1" id="KW-0378">Hydrolase</keyword>
<dbReference type="RefSeq" id="WP_218780318.1">
    <property type="nucleotide sequence ID" value="NZ_FUKJ01000323.1"/>
</dbReference>
<dbReference type="GO" id="GO:0016787">
    <property type="term" value="F:hydrolase activity"/>
    <property type="evidence" value="ECO:0007669"/>
    <property type="project" value="UniProtKB-KW"/>
</dbReference>
<dbReference type="InterPro" id="IPR029060">
    <property type="entry name" value="PIN-like_dom_sf"/>
</dbReference>
<dbReference type="EC" id="3.1.-.-" evidence="1"/>
<evidence type="ECO:0000313" key="1">
    <source>
        <dbReference type="EMBL" id="SJM94291.1"/>
    </source>
</evidence>
<dbReference type="AlphaFoldDB" id="A0A1R4HE38"/>
<proteinExistence type="predicted"/>
<dbReference type="EMBL" id="FUKJ01000323">
    <property type="protein sequence ID" value="SJM94291.1"/>
    <property type="molecule type" value="Genomic_DNA"/>
</dbReference>
<dbReference type="Gene3D" id="3.40.50.1010">
    <property type="entry name" value="5'-nuclease"/>
    <property type="match status" value="1"/>
</dbReference>
<reference evidence="2" key="1">
    <citation type="submission" date="2017-02" db="EMBL/GenBank/DDBJ databases">
        <authorList>
            <person name="Daims H."/>
        </authorList>
    </citation>
    <scope>NUCLEOTIDE SEQUENCE [LARGE SCALE GENOMIC DNA]</scope>
</reference>
<dbReference type="SUPFAM" id="SSF88723">
    <property type="entry name" value="PIN domain-like"/>
    <property type="match status" value="1"/>
</dbReference>
<sequence length="47" mass="4949">MPIGANDTLIAAHVLSLDATLVTNNTKHFSKAPGLSLVNWTTAVDKT</sequence>
<organism evidence="1 2">
    <name type="scientific">Crenothrix polyspora</name>
    <dbReference type="NCBI Taxonomy" id="360316"/>
    <lineage>
        <taxon>Bacteria</taxon>
        <taxon>Pseudomonadati</taxon>
        <taxon>Pseudomonadota</taxon>
        <taxon>Gammaproteobacteria</taxon>
        <taxon>Methylococcales</taxon>
        <taxon>Crenotrichaceae</taxon>
        <taxon>Crenothrix</taxon>
    </lineage>
</organism>
<gene>
    <name evidence="1" type="ORF">CRENPOLYSF2_390008</name>
</gene>
<keyword evidence="2" id="KW-1185">Reference proteome</keyword>
<name>A0A1R4HE38_9GAMM</name>
<protein>
    <submittedName>
        <fullName evidence="1">Ribonuclease VapC1</fullName>
        <ecNumber evidence="1">3.1.-.-</ecNumber>
    </submittedName>
</protein>
<accession>A0A1R4HE38</accession>
<dbReference type="Proteomes" id="UP000195442">
    <property type="component" value="Unassembled WGS sequence"/>
</dbReference>
<evidence type="ECO:0000313" key="2">
    <source>
        <dbReference type="Proteomes" id="UP000195442"/>
    </source>
</evidence>